<protein>
    <recommendedName>
        <fullName evidence="3">Reverse transcriptase</fullName>
    </recommendedName>
</protein>
<gene>
    <name evidence="1" type="ORF">LIER_10710</name>
</gene>
<dbReference type="EMBL" id="BAABME010001928">
    <property type="protein sequence ID" value="GAA0152160.1"/>
    <property type="molecule type" value="Genomic_DNA"/>
</dbReference>
<keyword evidence="2" id="KW-1185">Reference proteome</keyword>
<dbReference type="AlphaFoldDB" id="A0AAV3PLL7"/>
<name>A0AAV3PLL7_LITER</name>
<sequence length="94" mass="10476">MGPWKSPGPDGFPAGFLQNYWSVVGEELTKSTLNFLNGGAILKETNSFLFLRKLFLLLYPISRAQKDIKGVSITRNGPEISHLLSLMIVTFSFI</sequence>
<evidence type="ECO:0000313" key="2">
    <source>
        <dbReference type="Proteomes" id="UP001454036"/>
    </source>
</evidence>
<evidence type="ECO:0008006" key="3">
    <source>
        <dbReference type="Google" id="ProtNLM"/>
    </source>
</evidence>
<evidence type="ECO:0000313" key="1">
    <source>
        <dbReference type="EMBL" id="GAA0152160.1"/>
    </source>
</evidence>
<reference evidence="1 2" key="1">
    <citation type="submission" date="2024-01" db="EMBL/GenBank/DDBJ databases">
        <title>The complete chloroplast genome sequence of Lithospermum erythrorhizon: insights into the phylogenetic relationship among Boraginaceae species and the maternal lineages of purple gromwells.</title>
        <authorList>
            <person name="Okada T."/>
            <person name="Watanabe K."/>
        </authorList>
    </citation>
    <scope>NUCLEOTIDE SEQUENCE [LARGE SCALE GENOMIC DNA]</scope>
</reference>
<organism evidence="1 2">
    <name type="scientific">Lithospermum erythrorhizon</name>
    <name type="common">Purple gromwell</name>
    <name type="synonym">Lithospermum officinale var. erythrorhizon</name>
    <dbReference type="NCBI Taxonomy" id="34254"/>
    <lineage>
        <taxon>Eukaryota</taxon>
        <taxon>Viridiplantae</taxon>
        <taxon>Streptophyta</taxon>
        <taxon>Embryophyta</taxon>
        <taxon>Tracheophyta</taxon>
        <taxon>Spermatophyta</taxon>
        <taxon>Magnoliopsida</taxon>
        <taxon>eudicotyledons</taxon>
        <taxon>Gunneridae</taxon>
        <taxon>Pentapetalae</taxon>
        <taxon>asterids</taxon>
        <taxon>lamiids</taxon>
        <taxon>Boraginales</taxon>
        <taxon>Boraginaceae</taxon>
        <taxon>Boraginoideae</taxon>
        <taxon>Lithospermeae</taxon>
        <taxon>Lithospermum</taxon>
    </lineage>
</organism>
<accession>A0AAV3PLL7</accession>
<proteinExistence type="predicted"/>
<comment type="caution">
    <text evidence="1">The sequence shown here is derived from an EMBL/GenBank/DDBJ whole genome shotgun (WGS) entry which is preliminary data.</text>
</comment>
<dbReference type="Proteomes" id="UP001454036">
    <property type="component" value="Unassembled WGS sequence"/>
</dbReference>